<dbReference type="GO" id="GO:0004672">
    <property type="term" value="F:protein kinase activity"/>
    <property type="evidence" value="ECO:0007669"/>
    <property type="project" value="InterPro"/>
</dbReference>
<comment type="function">
    <text evidence="1">May be a negative regulator of NF-kappa-B and p53-mediated gene transcription.</text>
</comment>
<accession>A0A1J1IIH7</accession>
<evidence type="ECO:0000256" key="1">
    <source>
        <dbReference type="ARBA" id="ARBA00003412"/>
    </source>
</evidence>
<dbReference type="InterPro" id="IPR024104">
    <property type="entry name" value="Tribbles/Ser_Thr_kinase_40"/>
</dbReference>
<evidence type="ECO:0000259" key="3">
    <source>
        <dbReference type="PROSITE" id="PS50011"/>
    </source>
</evidence>
<dbReference type="InterPro" id="IPR011009">
    <property type="entry name" value="Kinase-like_dom_sf"/>
</dbReference>
<dbReference type="InterPro" id="IPR008271">
    <property type="entry name" value="Ser/Thr_kinase_AS"/>
</dbReference>
<dbReference type="PANTHER" id="PTHR22961">
    <property type="entry name" value="SER/THR PROTEIN KINASE-TRB"/>
    <property type="match status" value="1"/>
</dbReference>
<evidence type="ECO:0000313" key="5">
    <source>
        <dbReference type="Proteomes" id="UP000183832"/>
    </source>
</evidence>
<organism evidence="4 5">
    <name type="scientific">Clunio marinus</name>
    <dbReference type="NCBI Taxonomy" id="568069"/>
    <lineage>
        <taxon>Eukaryota</taxon>
        <taxon>Metazoa</taxon>
        <taxon>Ecdysozoa</taxon>
        <taxon>Arthropoda</taxon>
        <taxon>Hexapoda</taxon>
        <taxon>Insecta</taxon>
        <taxon>Pterygota</taxon>
        <taxon>Neoptera</taxon>
        <taxon>Endopterygota</taxon>
        <taxon>Diptera</taxon>
        <taxon>Nematocera</taxon>
        <taxon>Chironomoidea</taxon>
        <taxon>Chironomidae</taxon>
        <taxon>Clunio</taxon>
    </lineage>
</organism>
<reference evidence="4 5" key="1">
    <citation type="submission" date="2015-04" db="EMBL/GenBank/DDBJ databases">
        <authorList>
            <person name="Syromyatnikov M.Y."/>
            <person name="Popov V.N."/>
        </authorList>
    </citation>
    <scope>NUCLEOTIDE SEQUENCE [LARGE SCALE GENOMIC DNA]</scope>
</reference>
<dbReference type="InterPro" id="IPR000719">
    <property type="entry name" value="Prot_kinase_dom"/>
</dbReference>
<dbReference type="AlphaFoldDB" id="A0A1J1IIH7"/>
<protein>
    <recommendedName>
        <fullName evidence="2">Serine/threonine-protein kinase 40</fullName>
    </recommendedName>
</protein>
<name>A0A1J1IIH7_9DIPT</name>
<sequence length="618" mass="70873">MKRQVSPSDRPLLKRFRGSSLASSERQIRKIGNYIVGPEIRGNTAGPLQNCIKTFLAKTEDGFFKLKVLTVDNPDDFKQSKEVVQGKMLLHNEFMLLENLKECPGIERCYGLFVDFIQDEKPGSPMRTKNLLKRITLVLDPVSDRSCENWMNINEVNYNISLQEYISRHKMTEREALVVFYEIVKVVERIHSVGIIHRDLKLQNFLINLKTRRITLTNFCLGKLLSSDNQMLLDQRGSPAYISPEILNGAYRGKPSDVWCLGVILHILIYSNFPFVENTTAALFKKISQCELVLPNEGVRVSEPTKKLIRNHLLTTSIDRLSVTEIREYLERQFEQINRASTISTASLQRDDQIVPDIDNQPVKLICQDPPSPKFELSTENISMVLKIMSPSSQQEQNKTFLKPSMLAERCNRISVSPSNSPSGNNVGVTRNLTRQINNLSVRNRQHTNPGLSWHQRISNSSLYEVRFRAAESTIMTDRARMQQRFISSSGTTSSFDAIYNTLNELYSNGNFPSNPIVHEFQGNINQDIALKLSIWLRTNFHDNVLVREIYQSSAHSPGNHVDKFVEFLRRCHVEMERINGQVYVKSQQSNQILIFMTYLLQLAGYNNNYFLNITRGS</sequence>
<gene>
    <name evidence="4" type="primary">putative Serine</name>
    <name evidence="4" type="synonym">threonine-protein kinase 40</name>
    <name evidence="4" type="ORF">CLUMA_CG012563</name>
</gene>
<dbReference type="PANTHER" id="PTHR22961:SF16">
    <property type="entry name" value="SERINE_THREONINE-PROTEIN KINASE 40"/>
    <property type="match status" value="1"/>
</dbReference>
<dbReference type="PROSITE" id="PS50011">
    <property type="entry name" value="PROTEIN_KINASE_DOM"/>
    <property type="match status" value="1"/>
</dbReference>
<dbReference type="OrthoDB" id="410920at2759"/>
<dbReference type="PROSITE" id="PS00108">
    <property type="entry name" value="PROTEIN_KINASE_ST"/>
    <property type="match status" value="1"/>
</dbReference>
<feature type="domain" description="Protein kinase" evidence="3">
    <location>
        <begin position="25"/>
        <end position="330"/>
    </location>
</feature>
<evidence type="ECO:0000256" key="2">
    <source>
        <dbReference type="ARBA" id="ARBA00016813"/>
    </source>
</evidence>
<proteinExistence type="predicted"/>
<dbReference type="Proteomes" id="UP000183832">
    <property type="component" value="Unassembled WGS sequence"/>
</dbReference>
<dbReference type="Pfam" id="PF00069">
    <property type="entry name" value="Pkinase"/>
    <property type="match status" value="1"/>
</dbReference>
<dbReference type="EMBL" id="CVRI01000050">
    <property type="protein sequence ID" value="CRK99340.1"/>
    <property type="molecule type" value="Genomic_DNA"/>
</dbReference>
<dbReference type="GO" id="GO:0005524">
    <property type="term" value="F:ATP binding"/>
    <property type="evidence" value="ECO:0007669"/>
    <property type="project" value="InterPro"/>
</dbReference>
<dbReference type="STRING" id="568069.A0A1J1IIH7"/>
<dbReference type="Gene3D" id="1.10.510.10">
    <property type="entry name" value="Transferase(Phosphotransferase) domain 1"/>
    <property type="match status" value="1"/>
</dbReference>
<dbReference type="SUPFAM" id="SSF56112">
    <property type="entry name" value="Protein kinase-like (PK-like)"/>
    <property type="match status" value="1"/>
</dbReference>
<dbReference type="SMART" id="SM00220">
    <property type="entry name" value="S_TKc"/>
    <property type="match status" value="1"/>
</dbReference>
<keyword evidence="5" id="KW-1185">Reference proteome</keyword>
<evidence type="ECO:0000313" key="4">
    <source>
        <dbReference type="EMBL" id="CRK99340.1"/>
    </source>
</evidence>